<organism evidence="2 3">
    <name type="scientific">Neocallimastix californiae</name>
    <dbReference type="NCBI Taxonomy" id="1754190"/>
    <lineage>
        <taxon>Eukaryota</taxon>
        <taxon>Fungi</taxon>
        <taxon>Fungi incertae sedis</taxon>
        <taxon>Chytridiomycota</taxon>
        <taxon>Chytridiomycota incertae sedis</taxon>
        <taxon>Neocallimastigomycetes</taxon>
        <taxon>Neocallimastigales</taxon>
        <taxon>Neocallimastigaceae</taxon>
        <taxon>Neocallimastix</taxon>
    </lineage>
</organism>
<reference evidence="2 3" key="1">
    <citation type="submission" date="2016-08" db="EMBL/GenBank/DDBJ databases">
        <title>A Parts List for Fungal Cellulosomes Revealed by Comparative Genomics.</title>
        <authorList>
            <consortium name="DOE Joint Genome Institute"/>
            <person name="Haitjema C.H."/>
            <person name="Gilmore S.P."/>
            <person name="Henske J.K."/>
            <person name="Solomon K.V."/>
            <person name="De Groot R."/>
            <person name="Kuo A."/>
            <person name="Mondo S.J."/>
            <person name="Salamov A.A."/>
            <person name="Labutti K."/>
            <person name="Zhao Z."/>
            <person name="Chiniquy J."/>
            <person name="Barry K."/>
            <person name="Brewer H.M."/>
            <person name="Purvine S.O."/>
            <person name="Wright A.T."/>
            <person name="Boxma B."/>
            <person name="Van Alen T."/>
            <person name="Hackstein J.H."/>
            <person name="Baker S.E."/>
            <person name="Grigoriev I.V."/>
            <person name="O'Malley M.A."/>
        </authorList>
    </citation>
    <scope>NUCLEOTIDE SEQUENCE [LARGE SCALE GENOMIC DNA]</scope>
    <source>
        <strain evidence="2 3">G1</strain>
    </source>
</reference>
<comment type="caution">
    <text evidence="2">The sequence shown here is derived from an EMBL/GenBank/DDBJ whole genome shotgun (WGS) entry which is preliminary data.</text>
</comment>
<keyword evidence="3" id="KW-1185">Reference proteome</keyword>
<keyword evidence="1" id="KW-0812">Transmembrane</keyword>
<feature type="transmembrane region" description="Helical" evidence="1">
    <location>
        <begin position="6"/>
        <end position="27"/>
    </location>
</feature>
<gene>
    <name evidence="2" type="ORF">LY90DRAFT_647905</name>
</gene>
<dbReference type="EMBL" id="MCOG01000090">
    <property type="protein sequence ID" value="ORY53952.1"/>
    <property type="molecule type" value="Genomic_DNA"/>
</dbReference>
<dbReference type="Proteomes" id="UP000193920">
    <property type="component" value="Unassembled WGS sequence"/>
</dbReference>
<proteinExistence type="predicted"/>
<protein>
    <submittedName>
        <fullName evidence="2">Uncharacterized protein</fullName>
    </submittedName>
</protein>
<keyword evidence="1" id="KW-0472">Membrane</keyword>
<evidence type="ECO:0000313" key="3">
    <source>
        <dbReference type="Proteomes" id="UP000193920"/>
    </source>
</evidence>
<evidence type="ECO:0000313" key="2">
    <source>
        <dbReference type="EMBL" id="ORY53952.1"/>
    </source>
</evidence>
<accession>A0A1Y2D3V1</accession>
<dbReference type="AlphaFoldDB" id="A0A1Y2D3V1"/>
<sequence>MNFFNIIIILSFVYTSYLLFGSVFNLMGGIFESIYLISYFIEKRILDYLGNDYTLFTFGLFALFYSKLIRLSTIAFKSNNDYLILKLNDEFDYDVSKTLNELGDIVKYLVEVIKLINFKDFYPQKNCKKLLPELNIKKDVFNNPKFNIKKIIRNLQLIEKNDQELLYLELNNIFIDYFYLKNFKKCTKKYILNQYNKGFSAFVEVLKKKNFKKLYPNDNVKEIFPELNINEKGYPELNINDLIDQLDISLEYYSKSSLINDFNKIFNDVVNNKNFSLYSIKEKIFKLNESSILKVRTKLEDLIKLQNNLDKILSSYSKETKELMNMIHNVNFNETYSDKPNYREKIPQLNINKEGHAQINIKDILGINENEIYQEIHNKNNKLLNLNDINNALSNLENSNQRSLYLELRDYFVYLNEEDFNHPKLFMDKFNSEIESLIEKIKTINFNDYYQGSIACTIFPELKINKEGYSTLNTTEVLKGFNITEEQVRNNDYDFETYYKNMNELNSEFKVNDLLTKIEISGYLDKKEYGTFLLSYLKSTNVLKLNLI</sequence>
<name>A0A1Y2D3V1_9FUNG</name>
<keyword evidence="1" id="KW-1133">Transmembrane helix</keyword>
<evidence type="ECO:0000256" key="1">
    <source>
        <dbReference type="SAM" id="Phobius"/>
    </source>
</evidence>